<protein>
    <recommendedName>
        <fullName evidence="5">DUF1648 domain-containing protein</fullName>
    </recommendedName>
</protein>
<evidence type="ECO:0000256" key="2">
    <source>
        <dbReference type="SAM" id="SignalP"/>
    </source>
</evidence>
<keyword evidence="2" id="KW-0732">Signal</keyword>
<dbReference type="AlphaFoldDB" id="A0A1G6VYQ8"/>
<feature type="transmembrane region" description="Helical" evidence="1">
    <location>
        <begin position="190"/>
        <end position="210"/>
    </location>
</feature>
<keyword evidence="1" id="KW-0812">Transmembrane</keyword>
<feature type="chain" id="PRO_5039405796" description="DUF1648 domain-containing protein" evidence="2">
    <location>
        <begin position="29"/>
        <end position="334"/>
    </location>
</feature>
<proteinExistence type="predicted"/>
<gene>
    <name evidence="3" type="ORF">SAMN05444580_105161</name>
</gene>
<evidence type="ECO:0000313" key="3">
    <source>
        <dbReference type="EMBL" id="SDD57946.1"/>
    </source>
</evidence>
<feature type="transmembrane region" description="Helical" evidence="1">
    <location>
        <begin position="98"/>
        <end position="117"/>
    </location>
</feature>
<dbReference type="STRING" id="168276.SAMN05444580_105161"/>
<feature type="signal peptide" evidence="2">
    <location>
        <begin position="1"/>
        <end position="28"/>
    </location>
</feature>
<feature type="transmembrane region" description="Helical" evidence="1">
    <location>
        <begin position="67"/>
        <end position="86"/>
    </location>
</feature>
<accession>A0A1G6VYQ8</accession>
<name>A0A1G6VYQ8_9NOCA</name>
<keyword evidence="4" id="KW-1185">Reference proteome</keyword>
<organism evidence="3 4">
    <name type="scientific">Rhodococcus tukisamuensis</name>
    <dbReference type="NCBI Taxonomy" id="168276"/>
    <lineage>
        <taxon>Bacteria</taxon>
        <taxon>Bacillati</taxon>
        <taxon>Actinomycetota</taxon>
        <taxon>Actinomycetes</taxon>
        <taxon>Mycobacteriales</taxon>
        <taxon>Nocardiaceae</taxon>
        <taxon>Rhodococcus</taxon>
    </lineage>
</organism>
<evidence type="ECO:0000313" key="4">
    <source>
        <dbReference type="Proteomes" id="UP000199417"/>
    </source>
</evidence>
<evidence type="ECO:0000256" key="1">
    <source>
        <dbReference type="SAM" id="Phobius"/>
    </source>
</evidence>
<evidence type="ECO:0008006" key="5">
    <source>
        <dbReference type="Google" id="ProtNLM"/>
    </source>
</evidence>
<keyword evidence="1" id="KW-1133">Transmembrane helix</keyword>
<dbReference type="RefSeq" id="WP_072842495.1">
    <property type="nucleotide sequence ID" value="NZ_FNAB01000005.1"/>
</dbReference>
<feature type="transmembrane region" description="Helical" evidence="1">
    <location>
        <begin position="129"/>
        <end position="152"/>
    </location>
</feature>
<sequence length="334" mass="33323">MTTSASATQRVSWPRALAAALVPPVVVAAGASAVIAGAAGELPDPVAVHFGVDLKADGFAALDTVRWAPLLGVAVAALLVVIQLAITRRDERTARVAVTLGAGVGGFVAALAASTVLPQRGLTDAAQASAGLGAMLLAAVVGLAAAGAGYAAMPRPRAAAAVAPPPVDAPRIPLGDTEQVSWSGSAVMPWWLAVVAVLVPMAVVLVVAGFSVGSMWLVLGLVALAALLTALLLAPVRVVVDAHGLQARSPVAVRRIRIPLAEVAEAEAVRVGLINGFGSFGYRVGPAGTGLIVRPGAALRVTRGDGSRFTVTVDGADQAAAVLNALAAQGRVPH</sequence>
<keyword evidence="1" id="KW-0472">Membrane</keyword>
<dbReference type="Proteomes" id="UP000199417">
    <property type="component" value="Unassembled WGS sequence"/>
</dbReference>
<dbReference type="EMBL" id="FNAB01000005">
    <property type="protein sequence ID" value="SDD57946.1"/>
    <property type="molecule type" value="Genomic_DNA"/>
</dbReference>
<reference evidence="3 4" key="1">
    <citation type="submission" date="2016-10" db="EMBL/GenBank/DDBJ databases">
        <authorList>
            <person name="de Groot N.N."/>
        </authorList>
    </citation>
    <scope>NUCLEOTIDE SEQUENCE [LARGE SCALE GENOMIC DNA]</scope>
    <source>
        <strain evidence="3 4">JCM 11308</strain>
    </source>
</reference>
<feature type="transmembrane region" description="Helical" evidence="1">
    <location>
        <begin position="216"/>
        <end position="240"/>
    </location>
</feature>